<dbReference type="Gene3D" id="1.10.260.40">
    <property type="entry name" value="lambda repressor-like DNA-binding domains"/>
    <property type="match status" value="1"/>
</dbReference>
<keyword evidence="1" id="KW-0238">DNA-binding</keyword>
<dbReference type="InterPro" id="IPR001387">
    <property type="entry name" value="Cro/C1-type_HTH"/>
</dbReference>
<dbReference type="Proteomes" id="UP000614721">
    <property type="component" value="Unassembled WGS sequence"/>
</dbReference>
<keyword evidence="4" id="KW-1185">Reference proteome</keyword>
<sequence>MINTKVGNRIKMIRRQLKITENEMSERLGISMLHYSQLEDGHLKITVDQLITISYILGVTPQSLILEAKKTDFMVFEDKQSITQPSEIVIFRKKKVISK</sequence>
<feature type="domain" description="HTH cro/C1-type" evidence="2">
    <location>
        <begin position="10"/>
        <end position="64"/>
    </location>
</feature>
<gene>
    <name evidence="3" type="ORF">I4902_14900</name>
</gene>
<dbReference type="CDD" id="cd00093">
    <property type="entry name" value="HTH_XRE"/>
    <property type="match status" value="1"/>
</dbReference>
<dbReference type="RefSeq" id="WP_196567640.1">
    <property type="nucleotide sequence ID" value="NZ_JADRYY010000019.1"/>
</dbReference>
<evidence type="ECO:0000259" key="2">
    <source>
        <dbReference type="PROSITE" id="PS50943"/>
    </source>
</evidence>
<dbReference type="PROSITE" id="PS50943">
    <property type="entry name" value="HTH_CROC1"/>
    <property type="match status" value="1"/>
</dbReference>
<evidence type="ECO:0000313" key="4">
    <source>
        <dbReference type="Proteomes" id="UP000614721"/>
    </source>
</evidence>
<protein>
    <submittedName>
        <fullName evidence="3">Helix-turn-helix transcriptional regulator</fullName>
    </submittedName>
</protein>
<dbReference type="SMART" id="SM00530">
    <property type="entry name" value="HTH_XRE"/>
    <property type="match status" value="1"/>
</dbReference>
<dbReference type="EMBL" id="JADSJP010000029">
    <property type="protein sequence ID" value="MBG2880549.1"/>
    <property type="molecule type" value="Genomic_DNA"/>
</dbReference>
<proteinExistence type="predicted"/>
<organism evidence="3 4">
    <name type="scientific">Proteus alimentorum</name>
    <dbReference type="NCBI Taxonomy" id="1973495"/>
    <lineage>
        <taxon>Bacteria</taxon>
        <taxon>Pseudomonadati</taxon>
        <taxon>Pseudomonadota</taxon>
        <taxon>Gammaproteobacteria</taxon>
        <taxon>Enterobacterales</taxon>
        <taxon>Morganellaceae</taxon>
        <taxon>Proteus</taxon>
    </lineage>
</organism>
<dbReference type="InterPro" id="IPR050807">
    <property type="entry name" value="TransReg_Diox_bact_type"/>
</dbReference>
<accession>A0ABS0IWZ2</accession>
<name>A0ABS0IWZ2_9GAMM</name>
<dbReference type="PANTHER" id="PTHR46797:SF1">
    <property type="entry name" value="METHYLPHOSPHONATE SYNTHASE"/>
    <property type="match status" value="1"/>
</dbReference>
<dbReference type="Pfam" id="PF12844">
    <property type="entry name" value="HTH_19"/>
    <property type="match status" value="1"/>
</dbReference>
<comment type="caution">
    <text evidence="3">The sequence shown here is derived from an EMBL/GenBank/DDBJ whole genome shotgun (WGS) entry which is preliminary data.</text>
</comment>
<evidence type="ECO:0000313" key="3">
    <source>
        <dbReference type="EMBL" id="MBG2880549.1"/>
    </source>
</evidence>
<reference evidence="3 4" key="1">
    <citation type="submission" date="2020-11" db="EMBL/GenBank/DDBJ databases">
        <title>Enhanced detection system for hospital associated transmission using whole genome sequencing surveillance.</title>
        <authorList>
            <person name="Harrison L.H."/>
            <person name="Van Tyne D."/>
            <person name="Marsh J.W."/>
            <person name="Griffith M.P."/>
            <person name="Snyder D.J."/>
            <person name="Cooper V.S."/>
            <person name="Mustapha M."/>
        </authorList>
    </citation>
    <scope>NUCLEOTIDE SEQUENCE [LARGE SCALE GENOMIC DNA]</scope>
    <source>
        <strain evidence="3 4">PR00075</strain>
    </source>
</reference>
<evidence type="ECO:0000256" key="1">
    <source>
        <dbReference type="ARBA" id="ARBA00023125"/>
    </source>
</evidence>
<dbReference type="PANTHER" id="PTHR46797">
    <property type="entry name" value="HTH-TYPE TRANSCRIPTIONAL REGULATOR"/>
    <property type="match status" value="1"/>
</dbReference>
<dbReference type="SUPFAM" id="SSF47413">
    <property type="entry name" value="lambda repressor-like DNA-binding domains"/>
    <property type="match status" value="1"/>
</dbReference>
<dbReference type="InterPro" id="IPR010982">
    <property type="entry name" value="Lambda_DNA-bd_dom_sf"/>
</dbReference>